<accession>A0A0D0KQF1</accession>
<sequence>MIQAEEIGANTPRLIAIILSASHRDRSSINQPSPDAITDCKAEKHIFSATKELERTKGAAKLCIYEDLTTRFQACNALSA</sequence>
<reference evidence="1 2" key="1">
    <citation type="submission" date="2014-12" db="EMBL/GenBank/DDBJ databases">
        <title>16Stimator: statistical estimation of ribosomal gene copy numbers from draft genome assemblies.</title>
        <authorList>
            <person name="Perisin M.A."/>
            <person name="Vetter M."/>
            <person name="Gilbert J.A."/>
            <person name="Bergelson J."/>
        </authorList>
    </citation>
    <scope>NUCLEOTIDE SEQUENCE [LARGE SCALE GENOMIC DNA]</scope>
    <source>
        <strain evidence="1 2">MEJ076</strain>
    </source>
</reference>
<comment type="caution">
    <text evidence="1">The sequence shown here is derived from an EMBL/GenBank/DDBJ whole genome shotgun (WGS) entry which is preliminary data.</text>
</comment>
<protein>
    <submittedName>
        <fullName evidence="1">Uncharacterized protein</fullName>
    </submittedName>
</protein>
<name>A0A0D0KQF1_AGRTU</name>
<organism evidence="1 2">
    <name type="scientific">Agrobacterium tumefaciens</name>
    <dbReference type="NCBI Taxonomy" id="358"/>
    <lineage>
        <taxon>Bacteria</taxon>
        <taxon>Pseudomonadati</taxon>
        <taxon>Pseudomonadota</taxon>
        <taxon>Alphaproteobacteria</taxon>
        <taxon>Hyphomicrobiales</taxon>
        <taxon>Rhizobiaceae</taxon>
        <taxon>Rhizobium/Agrobacterium group</taxon>
        <taxon>Agrobacterium</taxon>
        <taxon>Agrobacterium tumefaciens complex</taxon>
    </lineage>
</organism>
<dbReference type="AlphaFoldDB" id="A0A0D0KQF1"/>
<dbReference type="EMBL" id="JXQV01000030">
    <property type="protein sequence ID" value="KIP99152.1"/>
    <property type="molecule type" value="Genomic_DNA"/>
</dbReference>
<evidence type="ECO:0000313" key="1">
    <source>
        <dbReference type="EMBL" id="KIP99152.1"/>
    </source>
</evidence>
<proteinExistence type="predicted"/>
<evidence type="ECO:0000313" key="2">
    <source>
        <dbReference type="Proteomes" id="UP000035017"/>
    </source>
</evidence>
<dbReference type="Proteomes" id="UP000035017">
    <property type="component" value="Unassembled WGS sequence"/>
</dbReference>
<gene>
    <name evidence="1" type="ORF">RU07_21105</name>
</gene>